<dbReference type="InterPro" id="IPR057739">
    <property type="entry name" value="Glyco_hydro_29_N"/>
</dbReference>
<dbReference type="SUPFAM" id="SSF51445">
    <property type="entry name" value="(Trans)glycosidases"/>
    <property type="match status" value="1"/>
</dbReference>
<evidence type="ECO:0000256" key="1">
    <source>
        <dbReference type="ARBA" id="ARBA00004071"/>
    </source>
</evidence>
<dbReference type="SMART" id="SM00812">
    <property type="entry name" value="Alpha_L_fucos"/>
    <property type="match status" value="1"/>
</dbReference>
<evidence type="ECO:0000256" key="3">
    <source>
        <dbReference type="ARBA" id="ARBA00012662"/>
    </source>
</evidence>
<dbReference type="InterPro" id="IPR017853">
    <property type="entry name" value="GH"/>
</dbReference>
<dbReference type="InterPro" id="IPR016286">
    <property type="entry name" value="FUC_metazoa-typ"/>
</dbReference>
<feature type="domain" description="Glycoside hydrolase family 29 N-terminal" evidence="7">
    <location>
        <begin position="42"/>
        <end position="359"/>
    </location>
</feature>
<dbReference type="GO" id="GO:0016139">
    <property type="term" value="P:glycoside catabolic process"/>
    <property type="evidence" value="ECO:0007669"/>
    <property type="project" value="TreeGrafter"/>
</dbReference>
<dbReference type="InterPro" id="IPR000933">
    <property type="entry name" value="Glyco_hydro_29"/>
</dbReference>
<dbReference type="EC" id="3.2.1.51" evidence="3"/>
<dbReference type="GO" id="GO:0005764">
    <property type="term" value="C:lysosome"/>
    <property type="evidence" value="ECO:0007669"/>
    <property type="project" value="TreeGrafter"/>
</dbReference>
<dbReference type="OrthoDB" id="1095333at2"/>
<organism evidence="8 9">
    <name type="scientific">Sunxiuqinia elliptica</name>
    <dbReference type="NCBI Taxonomy" id="655355"/>
    <lineage>
        <taxon>Bacteria</taxon>
        <taxon>Pseudomonadati</taxon>
        <taxon>Bacteroidota</taxon>
        <taxon>Bacteroidia</taxon>
        <taxon>Marinilabiliales</taxon>
        <taxon>Prolixibacteraceae</taxon>
        <taxon>Sunxiuqinia</taxon>
    </lineage>
</organism>
<keyword evidence="5" id="KW-0378">Hydrolase</keyword>
<dbReference type="Proteomes" id="UP000294848">
    <property type="component" value="Unassembled WGS sequence"/>
</dbReference>
<evidence type="ECO:0000256" key="2">
    <source>
        <dbReference type="ARBA" id="ARBA00007951"/>
    </source>
</evidence>
<evidence type="ECO:0000256" key="6">
    <source>
        <dbReference type="ARBA" id="ARBA00023295"/>
    </source>
</evidence>
<dbReference type="PIRSF" id="PIRSF001092">
    <property type="entry name" value="Alpha-L-fucosidase"/>
    <property type="match status" value="1"/>
</dbReference>
<comment type="similarity">
    <text evidence="2">Belongs to the glycosyl hydrolase 29 family.</text>
</comment>
<dbReference type="AlphaFoldDB" id="A0A4R6GX01"/>
<dbReference type="PANTHER" id="PTHR10030:SF37">
    <property type="entry name" value="ALPHA-L-FUCOSIDASE-RELATED"/>
    <property type="match status" value="1"/>
</dbReference>
<dbReference type="EMBL" id="SNWI01000006">
    <property type="protein sequence ID" value="TDO00082.1"/>
    <property type="molecule type" value="Genomic_DNA"/>
</dbReference>
<comment type="caution">
    <text evidence="8">The sequence shown here is derived from an EMBL/GenBank/DDBJ whole genome shotgun (WGS) entry which is preliminary data.</text>
</comment>
<gene>
    <name evidence="8" type="ORF">DET52_106296</name>
</gene>
<proteinExistence type="inferred from homology"/>
<reference evidence="8 9" key="1">
    <citation type="submission" date="2019-03" db="EMBL/GenBank/DDBJ databases">
        <title>Freshwater and sediment microbial communities from various areas in North America, analyzing microbe dynamics in response to fracking.</title>
        <authorList>
            <person name="Lamendella R."/>
        </authorList>
    </citation>
    <scope>NUCLEOTIDE SEQUENCE [LARGE SCALE GENOMIC DNA]</scope>
    <source>
        <strain evidence="8 9">114D</strain>
    </source>
</reference>
<evidence type="ECO:0000256" key="4">
    <source>
        <dbReference type="ARBA" id="ARBA00022729"/>
    </source>
</evidence>
<name>A0A4R6GX01_9BACT</name>
<dbReference type="PANTHER" id="PTHR10030">
    <property type="entry name" value="ALPHA-L-FUCOSIDASE"/>
    <property type="match status" value="1"/>
</dbReference>
<sequence>MKRILFTLCTVLVAATASLGQKSLKDVWPVPSEKPNNHQLEQIERKYGMFIHFGINTFHDMEWTDGSKPVESYQPTAIDADQWIKTAKDAGMKYVILITKHHDGFCLWDSEYTEYDVANSGNTTNVVEAVAKACQKYDIGLGLYYSLWDRKENGNGYLNDKHPQLYKENTLLDKSYNTYMINQLNELMDITEKYTPVVEFWFDGGWTKANHRWPLKVIYQTIKSREPQCQVGINWTIGLPENPDHHPVYPKDQKEGYPIRYFPSDFRLGDPYLPVANDPKVFTHDGKRYYMPWESTVCISQRWFYNTTDTTFKSIDELVKLYKQATAQDNILILNCPPNREGRLRDQDVALLLELKKHIQLPE</sequence>
<keyword evidence="4" id="KW-0732">Signal</keyword>
<dbReference type="GO" id="GO:0004560">
    <property type="term" value="F:alpha-L-fucosidase activity"/>
    <property type="evidence" value="ECO:0007669"/>
    <property type="project" value="InterPro"/>
</dbReference>
<comment type="function">
    <text evidence="1">Alpha-L-fucosidase is responsible for hydrolyzing the alpha-1,6-linked fucose joined to the reducing-end N-acetylglucosamine of the carbohydrate moieties of glycoproteins.</text>
</comment>
<evidence type="ECO:0000313" key="8">
    <source>
        <dbReference type="EMBL" id="TDO00082.1"/>
    </source>
</evidence>
<accession>A0A4R6GX01</accession>
<dbReference type="RefSeq" id="WP_133465605.1">
    <property type="nucleotide sequence ID" value="NZ_SNWI01000006.1"/>
</dbReference>
<dbReference type="GO" id="GO:0006004">
    <property type="term" value="P:fucose metabolic process"/>
    <property type="evidence" value="ECO:0007669"/>
    <property type="project" value="InterPro"/>
</dbReference>
<evidence type="ECO:0000259" key="7">
    <source>
        <dbReference type="Pfam" id="PF01120"/>
    </source>
</evidence>
<dbReference type="Gene3D" id="3.20.20.80">
    <property type="entry name" value="Glycosidases"/>
    <property type="match status" value="1"/>
</dbReference>
<evidence type="ECO:0000256" key="5">
    <source>
        <dbReference type="ARBA" id="ARBA00022801"/>
    </source>
</evidence>
<evidence type="ECO:0000313" key="9">
    <source>
        <dbReference type="Proteomes" id="UP000294848"/>
    </source>
</evidence>
<keyword evidence="6" id="KW-0326">Glycosidase</keyword>
<protein>
    <recommendedName>
        <fullName evidence="3">alpha-L-fucosidase</fullName>
        <ecNumber evidence="3">3.2.1.51</ecNumber>
    </recommendedName>
</protein>
<dbReference type="Pfam" id="PF01120">
    <property type="entry name" value="Alpha_L_fucos"/>
    <property type="match status" value="1"/>
</dbReference>